<dbReference type="Gene3D" id="1.20.1070.10">
    <property type="entry name" value="Rhodopsin 7-helix transmembrane proteins"/>
    <property type="match status" value="1"/>
</dbReference>
<dbReference type="OrthoDB" id="10003896at2759"/>
<keyword evidence="2 5" id="KW-0812">Transmembrane</keyword>
<gene>
    <name evidence="7" type="ORF">GPM918_LOCUS8208</name>
    <name evidence="8" type="ORF">SRO942_LOCUS8208</name>
</gene>
<feature type="transmembrane region" description="Helical" evidence="5">
    <location>
        <begin position="197"/>
        <end position="221"/>
    </location>
</feature>
<evidence type="ECO:0000256" key="1">
    <source>
        <dbReference type="ARBA" id="ARBA00004370"/>
    </source>
</evidence>
<sequence length="354" mass="42163">MSYERFILWANKIFPVIILPLATIGNILCFFVFFRQKFQHRLTRTSSTLLRLLCINDLLVLYLFTIDLLLKTYTVKTRHPLRIYFSPFTCRLYKFVRYSLFDLTAYLQVALTTDRFICCVHRSYYSHWRRHNYVYRLLLFALAAILIKNSSFLTILYGYYRGQALNSTMKRMKYNQTLANVRCSPHLDSQFFQVYMAYGQSIIDIIFVTFLPFFLILFLNYKILREVQRSRQRCFSITRALHLSTSPPPLTPNGIRLLAKSRQQRLNLTLTLVSISMVFILSTAPYKIFKVFERHDKLKRDLKSDVYQSEPKRPKLQMTEVFIDFLEFVSCSTPFFVCFCTSSMFRDELRKMFA</sequence>
<dbReference type="SUPFAM" id="SSF81321">
    <property type="entry name" value="Family A G protein-coupled receptor-like"/>
    <property type="match status" value="1"/>
</dbReference>
<dbReference type="GO" id="GO:0016020">
    <property type="term" value="C:membrane"/>
    <property type="evidence" value="ECO:0007669"/>
    <property type="project" value="UniProtKB-SubCell"/>
</dbReference>
<proteinExistence type="predicted"/>
<keyword evidence="3 5" id="KW-1133">Transmembrane helix</keyword>
<protein>
    <recommendedName>
        <fullName evidence="6">G-protein coupled receptors family 1 profile domain-containing protein</fullName>
    </recommendedName>
</protein>
<evidence type="ECO:0000256" key="3">
    <source>
        <dbReference type="ARBA" id="ARBA00022989"/>
    </source>
</evidence>
<evidence type="ECO:0000256" key="4">
    <source>
        <dbReference type="ARBA" id="ARBA00023136"/>
    </source>
</evidence>
<dbReference type="Pfam" id="PF00001">
    <property type="entry name" value="7tm_1"/>
    <property type="match status" value="1"/>
</dbReference>
<reference evidence="7" key="1">
    <citation type="submission" date="2021-02" db="EMBL/GenBank/DDBJ databases">
        <authorList>
            <person name="Nowell W R."/>
        </authorList>
    </citation>
    <scope>NUCLEOTIDE SEQUENCE</scope>
</reference>
<organism evidence="7 9">
    <name type="scientific">Didymodactylos carnosus</name>
    <dbReference type="NCBI Taxonomy" id="1234261"/>
    <lineage>
        <taxon>Eukaryota</taxon>
        <taxon>Metazoa</taxon>
        <taxon>Spiralia</taxon>
        <taxon>Gnathifera</taxon>
        <taxon>Rotifera</taxon>
        <taxon>Eurotatoria</taxon>
        <taxon>Bdelloidea</taxon>
        <taxon>Philodinida</taxon>
        <taxon>Philodinidae</taxon>
        <taxon>Didymodactylos</taxon>
    </lineage>
</organism>
<feature type="transmembrane region" description="Helical" evidence="5">
    <location>
        <begin position="137"/>
        <end position="160"/>
    </location>
</feature>
<keyword evidence="4 5" id="KW-0472">Membrane</keyword>
<dbReference type="EMBL" id="CAJOBC010001405">
    <property type="protein sequence ID" value="CAF3676666.1"/>
    <property type="molecule type" value="Genomic_DNA"/>
</dbReference>
<dbReference type="PANTHER" id="PTHR46641">
    <property type="entry name" value="FMRFAMIDE RECEPTOR-RELATED"/>
    <property type="match status" value="1"/>
</dbReference>
<evidence type="ECO:0000259" key="6">
    <source>
        <dbReference type="PROSITE" id="PS50262"/>
    </source>
</evidence>
<feature type="transmembrane region" description="Helical" evidence="5">
    <location>
        <begin position="49"/>
        <end position="70"/>
    </location>
</feature>
<dbReference type="GO" id="GO:0004930">
    <property type="term" value="F:G protein-coupled receptor activity"/>
    <property type="evidence" value="ECO:0007669"/>
    <property type="project" value="InterPro"/>
</dbReference>
<feature type="domain" description="G-protein coupled receptors family 1 profile" evidence="6">
    <location>
        <begin position="25"/>
        <end position="337"/>
    </location>
</feature>
<name>A0A813Z0U2_9BILA</name>
<evidence type="ECO:0000313" key="8">
    <source>
        <dbReference type="EMBL" id="CAF3676666.1"/>
    </source>
</evidence>
<evidence type="ECO:0000256" key="2">
    <source>
        <dbReference type="ARBA" id="ARBA00022692"/>
    </source>
</evidence>
<dbReference type="InterPro" id="IPR052954">
    <property type="entry name" value="GPCR-Ligand_Int"/>
</dbReference>
<comment type="subcellular location">
    <subcellularLocation>
        <location evidence="1">Membrane</location>
    </subcellularLocation>
</comment>
<dbReference type="Proteomes" id="UP000681722">
    <property type="component" value="Unassembled WGS sequence"/>
</dbReference>
<dbReference type="PROSITE" id="PS50262">
    <property type="entry name" value="G_PROTEIN_RECEP_F1_2"/>
    <property type="match status" value="1"/>
</dbReference>
<evidence type="ECO:0000313" key="9">
    <source>
        <dbReference type="Proteomes" id="UP000663829"/>
    </source>
</evidence>
<dbReference type="PANTHER" id="PTHR46641:SF25">
    <property type="entry name" value="CNMAMIDE RECEPTOR-RELATED"/>
    <property type="match status" value="1"/>
</dbReference>
<feature type="transmembrane region" description="Helical" evidence="5">
    <location>
        <begin position="321"/>
        <end position="345"/>
    </location>
</feature>
<feature type="transmembrane region" description="Helical" evidence="5">
    <location>
        <begin position="12"/>
        <end position="34"/>
    </location>
</feature>
<evidence type="ECO:0000256" key="5">
    <source>
        <dbReference type="SAM" id="Phobius"/>
    </source>
</evidence>
<keyword evidence="9" id="KW-1185">Reference proteome</keyword>
<comment type="caution">
    <text evidence="7">The sequence shown here is derived from an EMBL/GenBank/DDBJ whole genome shotgun (WGS) entry which is preliminary data.</text>
</comment>
<dbReference type="Proteomes" id="UP000663829">
    <property type="component" value="Unassembled WGS sequence"/>
</dbReference>
<dbReference type="InterPro" id="IPR000276">
    <property type="entry name" value="GPCR_Rhodpsn"/>
</dbReference>
<dbReference type="AlphaFoldDB" id="A0A813Z0U2"/>
<evidence type="ECO:0000313" key="7">
    <source>
        <dbReference type="EMBL" id="CAF0892708.1"/>
    </source>
</evidence>
<dbReference type="InterPro" id="IPR017452">
    <property type="entry name" value="GPCR_Rhodpsn_7TM"/>
</dbReference>
<accession>A0A813Z0U2</accession>
<feature type="transmembrane region" description="Helical" evidence="5">
    <location>
        <begin position="266"/>
        <end position="289"/>
    </location>
</feature>
<dbReference type="EMBL" id="CAJNOQ010001405">
    <property type="protein sequence ID" value="CAF0892708.1"/>
    <property type="molecule type" value="Genomic_DNA"/>
</dbReference>